<feature type="domain" description="Serine hydroxymethyltransferase-like" evidence="4">
    <location>
        <begin position="160"/>
        <end position="192"/>
    </location>
</feature>
<feature type="domain" description="Serine hydroxymethyltransferase-like" evidence="4">
    <location>
        <begin position="132"/>
        <end position="159"/>
    </location>
</feature>
<dbReference type="GO" id="GO:0032259">
    <property type="term" value="P:methylation"/>
    <property type="evidence" value="ECO:0007669"/>
    <property type="project" value="UniProtKB-KW"/>
</dbReference>
<evidence type="ECO:0000313" key="5">
    <source>
        <dbReference type="EMBL" id="KHN39914.1"/>
    </source>
</evidence>
<dbReference type="PANTHER" id="PTHR11680">
    <property type="entry name" value="SERINE HYDROXYMETHYLTRANSFERASE"/>
    <property type="match status" value="1"/>
</dbReference>
<comment type="cofactor">
    <cofactor evidence="2">
        <name>pyridoxal 5'-phosphate</name>
        <dbReference type="ChEBI" id="CHEBI:597326"/>
    </cofactor>
</comment>
<dbReference type="EC" id="2.1.2.1" evidence="5"/>
<accession>A0A0B2S6J7</accession>
<evidence type="ECO:0000256" key="3">
    <source>
        <dbReference type="ARBA" id="ARBA00022898"/>
    </source>
</evidence>
<dbReference type="Gene3D" id="3.40.640.10">
    <property type="entry name" value="Type I PLP-dependent aspartate aminotransferase-like (Major domain)"/>
    <property type="match status" value="2"/>
</dbReference>
<dbReference type="Pfam" id="PF00464">
    <property type="entry name" value="SHMT"/>
    <property type="match status" value="2"/>
</dbReference>
<dbReference type="Proteomes" id="UP000053555">
    <property type="component" value="Unassembled WGS sequence"/>
</dbReference>
<dbReference type="AlphaFoldDB" id="A0A0B2S6J7"/>
<dbReference type="PANTHER" id="PTHR11680:SF63">
    <property type="entry name" value="SERINE HYDROXYMETHYLTRANSFERASE 3, CHLOROPLASTIC"/>
    <property type="match status" value="1"/>
</dbReference>
<dbReference type="InterPro" id="IPR039429">
    <property type="entry name" value="SHMT-like_dom"/>
</dbReference>
<evidence type="ECO:0000259" key="4">
    <source>
        <dbReference type="Pfam" id="PF00464"/>
    </source>
</evidence>
<proteinExistence type="predicted"/>
<dbReference type="EMBL" id="KN646071">
    <property type="protein sequence ID" value="KHN39914.1"/>
    <property type="molecule type" value="Genomic_DNA"/>
</dbReference>
<comment type="catalytic activity">
    <reaction evidence="1">
        <text>(6R)-5,10-methylene-5,6,7,8-tetrahydrofolate + glycine + H2O = (6S)-5,6,7,8-tetrahydrofolate + L-serine</text>
        <dbReference type="Rhea" id="RHEA:15481"/>
        <dbReference type="ChEBI" id="CHEBI:15377"/>
        <dbReference type="ChEBI" id="CHEBI:15636"/>
        <dbReference type="ChEBI" id="CHEBI:33384"/>
        <dbReference type="ChEBI" id="CHEBI:57305"/>
        <dbReference type="ChEBI" id="CHEBI:57453"/>
        <dbReference type="EC" id="2.1.2.1"/>
    </reaction>
</comment>
<dbReference type="InterPro" id="IPR049943">
    <property type="entry name" value="Ser_HO-MeTrfase-like"/>
</dbReference>
<dbReference type="Gene3D" id="3.20.20.80">
    <property type="entry name" value="Glycosidases"/>
    <property type="match status" value="1"/>
</dbReference>
<evidence type="ECO:0000256" key="2">
    <source>
        <dbReference type="ARBA" id="ARBA00001933"/>
    </source>
</evidence>
<keyword evidence="5" id="KW-0489">Methyltransferase</keyword>
<gene>
    <name evidence="5" type="ORF">glysoja_049731</name>
</gene>
<keyword evidence="3" id="KW-0663">Pyridoxal phosphate</keyword>
<dbReference type="UniPathway" id="UPA00193"/>
<dbReference type="GO" id="GO:0019264">
    <property type="term" value="P:glycine biosynthetic process from serine"/>
    <property type="evidence" value="ECO:0007669"/>
    <property type="project" value="TreeGrafter"/>
</dbReference>
<dbReference type="GO" id="GO:0035999">
    <property type="term" value="P:tetrahydrofolate interconversion"/>
    <property type="evidence" value="ECO:0007669"/>
    <property type="project" value="UniProtKB-UniPathway"/>
</dbReference>
<dbReference type="InterPro" id="IPR015421">
    <property type="entry name" value="PyrdxlP-dep_Trfase_major"/>
</dbReference>
<sequence length="192" mass="21188">MAIQMASLHLVGVLNGCTGDDSRTDPYLTSHYQLLAHAATAKLYNTKYQDRTREITVLAMSCNARDEPGFVFTTFEKAGRAMSIREDLPKRHPKMQNNPNVIYILRTPPLGDGRCLHKCDGSSFLDYGLSEVDPENFTSRAVMEAVGSCLTNKYSEGLPKLIASENFTSRAVMEAVGSCLTNKYSEGLPGKR</sequence>
<name>A0A0B2S6J7_GLYSO</name>
<dbReference type="GO" id="GO:0005739">
    <property type="term" value="C:mitochondrion"/>
    <property type="evidence" value="ECO:0007669"/>
    <property type="project" value="TreeGrafter"/>
</dbReference>
<protein>
    <submittedName>
        <fullName evidence="5">Pyridoxal-phosphate-dependent serine hydroxymethyltransferase</fullName>
        <ecNumber evidence="5">2.1.2.1</ecNumber>
    </submittedName>
</protein>
<dbReference type="SUPFAM" id="SSF53383">
    <property type="entry name" value="PLP-dependent transferases"/>
    <property type="match status" value="2"/>
</dbReference>
<dbReference type="GO" id="GO:0004372">
    <property type="term" value="F:glycine hydroxymethyltransferase activity"/>
    <property type="evidence" value="ECO:0007669"/>
    <property type="project" value="UniProtKB-EC"/>
</dbReference>
<evidence type="ECO:0000256" key="1">
    <source>
        <dbReference type="ARBA" id="ARBA00001528"/>
    </source>
</evidence>
<keyword evidence="5" id="KW-0808">Transferase</keyword>
<dbReference type="InterPro" id="IPR015424">
    <property type="entry name" value="PyrdxlP-dep_Trfase"/>
</dbReference>
<organism evidence="5">
    <name type="scientific">Glycine soja</name>
    <name type="common">Wild soybean</name>
    <dbReference type="NCBI Taxonomy" id="3848"/>
    <lineage>
        <taxon>Eukaryota</taxon>
        <taxon>Viridiplantae</taxon>
        <taxon>Streptophyta</taxon>
        <taxon>Embryophyta</taxon>
        <taxon>Tracheophyta</taxon>
        <taxon>Spermatophyta</taxon>
        <taxon>Magnoliopsida</taxon>
        <taxon>eudicotyledons</taxon>
        <taxon>Gunneridae</taxon>
        <taxon>Pentapetalae</taxon>
        <taxon>rosids</taxon>
        <taxon>fabids</taxon>
        <taxon>Fabales</taxon>
        <taxon>Fabaceae</taxon>
        <taxon>Papilionoideae</taxon>
        <taxon>50 kb inversion clade</taxon>
        <taxon>NPAAA clade</taxon>
        <taxon>indigoferoid/millettioid clade</taxon>
        <taxon>Phaseoleae</taxon>
        <taxon>Glycine</taxon>
        <taxon>Glycine subgen. Soja</taxon>
    </lineage>
</organism>
<reference evidence="5" key="1">
    <citation type="submission" date="2014-07" db="EMBL/GenBank/DDBJ databases">
        <title>Identification of a novel salt tolerance gene in wild soybean by whole-genome sequencing.</title>
        <authorList>
            <person name="Lam H.-M."/>
            <person name="Qi X."/>
            <person name="Li M.-W."/>
            <person name="Liu X."/>
            <person name="Xie M."/>
            <person name="Ni M."/>
            <person name="Xu X."/>
        </authorList>
    </citation>
    <scope>NUCLEOTIDE SEQUENCE [LARGE SCALE GENOMIC DNA]</scope>
    <source>
        <tissue evidence="5">Root</tissue>
    </source>
</reference>
<dbReference type="GO" id="GO:0008168">
    <property type="term" value="F:methyltransferase activity"/>
    <property type="evidence" value="ECO:0007669"/>
    <property type="project" value="UniProtKB-KW"/>
</dbReference>
<dbReference type="GO" id="GO:0030170">
    <property type="term" value="F:pyridoxal phosphate binding"/>
    <property type="evidence" value="ECO:0007669"/>
    <property type="project" value="TreeGrafter"/>
</dbReference>